<proteinExistence type="inferred from homology"/>
<dbReference type="Proteomes" id="UP000694924">
    <property type="component" value="Unplaced"/>
</dbReference>
<keyword evidence="6" id="KW-1185">Reference proteome</keyword>
<dbReference type="InterPro" id="IPR000608">
    <property type="entry name" value="UBC"/>
</dbReference>
<evidence type="ECO:0000256" key="4">
    <source>
        <dbReference type="RuleBase" id="RU362109"/>
    </source>
</evidence>
<reference evidence="7" key="1">
    <citation type="submission" date="2025-08" db="UniProtKB">
        <authorList>
            <consortium name="RefSeq"/>
        </authorList>
    </citation>
    <scope>IDENTIFICATION</scope>
    <source>
        <tissue evidence="7">Whole body</tissue>
    </source>
</reference>
<dbReference type="InterPro" id="IPR016135">
    <property type="entry name" value="UBQ-conjugating_enzyme/RWD"/>
</dbReference>
<dbReference type="PANTHER" id="PTHR24068">
    <property type="entry name" value="UBIQUITIN-CONJUGATING ENZYME E2"/>
    <property type="match status" value="1"/>
</dbReference>
<feature type="domain" description="UBC core" evidence="5">
    <location>
        <begin position="13"/>
        <end position="163"/>
    </location>
</feature>
<protein>
    <submittedName>
        <fullName evidence="7">Ubiquitin-conjugating enzyme E2 T-like isoform X1</fullName>
    </submittedName>
</protein>
<name>A0ABM1I047_POLDO</name>
<keyword evidence="1" id="KW-0808">Transferase</keyword>
<evidence type="ECO:0000256" key="1">
    <source>
        <dbReference type="ARBA" id="ARBA00022679"/>
    </source>
</evidence>
<evidence type="ECO:0000259" key="5">
    <source>
        <dbReference type="PROSITE" id="PS50127"/>
    </source>
</evidence>
<dbReference type="GeneID" id="107064886"/>
<dbReference type="Pfam" id="PF00179">
    <property type="entry name" value="UQ_con"/>
    <property type="match status" value="1"/>
</dbReference>
<dbReference type="SMART" id="SM00212">
    <property type="entry name" value="UBCc"/>
    <property type="match status" value="1"/>
</dbReference>
<dbReference type="PROSITE" id="PS50127">
    <property type="entry name" value="UBC_2"/>
    <property type="match status" value="1"/>
</dbReference>
<comment type="similarity">
    <text evidence="4">Belongs to the ubiquitin-conjugating enzyme family.</text>
</comment>
<keyword evidence="2 4" id="KW-0833">Ubl conjugation pathway</keyword>
<evidence type="ECO:0000313" key="7">
    <source>
        <dbReference type="RefSeq" id="XP_015173584.1"/>
    </source>
</evidence>
<dbReference type="RefSeq" id="XP_015173584.1">
    <property type="nucleotide sequence ID" value="XM_015318098.1"/>
</dbReference>
<feature type="active site" description="Glycyl thioester intermediate" evidence="3">
    <location>
        <position position="97"/>
    </location>
</feature>
<keyword evidence="4" id="KW-0067">ATP-binding</keyword>
<gene>
    <name evidence="7" type="primary">LOC107064886</name>
</gene>
<organism evidence="6 7">
    <name type="scientific">Polistes dominula</name>
    <name type="common">European paper wasp</name>
    <name type="synonym">Vespa dominula</name>
    <dbReference type="NCBI Taxonomy" id="743375"/>
    <lineage>
        <taxon>Eukaryota</taxon>
        <taxon>Metazoa</taxon>
        <taxon>Ecdysozoa</taxon>
        <taxon>Arthropoda</taxon>
        <taxon>Hexapoda</taxon>
        <taxon>Insecta</taxon>
        <taxon>Pterygota</taxon>
        <taxon>Neoptera</taxon>
        <taxon>Endopterygota</taxon>
        <taxon>Hymenoptera</taxon>
        <taxon>Apocrita</taxon>
        <taxon>Aculeata</taxon>
        <taxon>Vespoidea</taxon>
        <taxon>Vespidae</taxon>
        <taxon>Polistinae</taxon>
        <taxon>Polistini</taxon>
        <taxon>Polistes</taxon>
    </lineage>
</organism>
<dbReference type="InterPro" id="IPR023313">
    <property type="entry name" value="UBQ-conjugating_AS"/>
</dbReference>
<dbReference type="Gene3D" id="3.10.110.10">
    <property type="entry name" value="Ubiquitin Conjugating Enzyme"/>
    <property type="match status" value="1"/>
</dbReference>
<dbReference type="PROSITE" id="PS00183">
    <property type="entry name" value="UBC_1"/>
    <property type="match status" value="1"/>
</dbReference>
<evidence type="ECO:0000256" key="3">
    <source>
        <dbReference type="PROSITE-ProRule" id="PRU10133"/>
    </source>
</evidence>
<sequence length="171" mass="19862">MCATSERYTQKMQRPFRIRKEIAFLMNQPPEGMFCFRKEGTDDGIIVTIVGPPGCAYEANVLELDLDLPFRYPFQPPHIKFRTPVYHPNIDNNGRICLDLLRMPPNGAWKPTLKLADILIAIKLLLLHPNVDDPLMPEIADEYINNRFMFEIKARNFEDGKRKRDLTPSIF</sequence>
<accession>A0ABM1I047</accession>
<keyword evidence="4" id="KW-0547">Nucleotide-binding</keyword>
<evidence type="ECO:0000313" key="6">
    <source>
        <dbReference type="Proteomes" id="UP000694924"/>
    </source>
</evidence>
<evidence type="ECO:0000256" key="2">
    <source>
        <dbReference type="ARBA" id="ARBA00022786"/>
    </source>
</evidence>
<dbReference type="SUPFAM" id="SSF54495">
    <property type="entry name" value="UBC-like"/>
    <property type="match status" value="1"/>
</dbReference>